<dbReference type="Proteomes" id="UP000762676">
    <property type="component" value="Unassembled WGS sequence"/>
</dbReference>
<protein>
    <submittedName>
        <fullName evidence="1">Uncharacterized protein</fullName>
    </submittedName>
</protein>
<organism evidence="1 2">
    <name type="scientific">Elysia marginata</name>
    <dbReference type="NCBI Taxonomy" id="1093978"/>
    <lineage>
        <taxon>Eukaryota</taxon>
        <taxon>Metazoa</taxon>
        <taxon>Spiralia</taxon>
        <taxon>Lophotrochozoa</taxon>
        <taxon>Mollusca</taxon>
        <taxon>Gastropoda</taxon>
        <taxon>Heterobranchia</taxon>
        <taxon>Euthyneura</taxon>
        <taxon>Panpulmonata</taxon>
        <taxon>Sacoglossa</taxon>
        <taxon>Placobranchoidea</taxon>
        <taxon>Plakobranchidae</taxon>
        <taxon>Elysia</taxon>
    </lineage>
</organism>
<reference evidence="1 2" key="1">
    <citation type="journal article" date="2021" name="Elife">
        <title>Chloroplast acquisition without the gene transfer in kleptoplastic sea slugs, Plakobranchus ocellatus.</title>
        <authorList>
            <person name="Maeda T."/>
            <person name="Takahashi S."/>
            <person name="Yoshida T."/>
            <person name="Shimamura S."/>
            <person name="Takaki Y."/>
            <person name="Nagai Y."/>
            <person name="Toyoda A."/>
            <person name="Suzuki Y."/>
            <person name="Arimoto A."/>
            <person name="Ishii H."/>
            <person name="Satoh N."/>
            <person name="Nishiyama T."/>
            <person name="Hasebe M."/>
            <person name="Maruyama T."/>
            <person name="Minagawa J."/>
            <person name="Obokata J."/>
            <person name="Shigenobu S."/>
        </authorList>
    </citation>
    <scope>NUCLEOTIDE SEQUENCE [LARGE SCALE GENOMIC DNA]</scope>
</reference>
<proteinExistence type="predicted"/>
<dbReference type="EMBL" id="BMAT01002456">
    <property type="protein sequence ID" value="GFS07297.1"/>
    <property type="molecule type" value="Genomic_DNA"/>
</dbReference>
<evidence type="ECO:0000313" key="1">
    <source>
        <dbReference type="EMBL" id="GFS07297.1"/>
    </source>
</evidence>
<dbReference type="AlphaFoldDB" id="A0AAV4ICN9"/>
<gene>
    <name evidence="1" type="ORF">ElyMa_001246700</name>
</gene>
<evidence type="ECO:0000313" key="2">
    <source>
        <dbReference type="Proteomes" id="UP000762676"/>
    </source>
</evidence>
<keyword evidence="2" id="KW-1185">Reference proteome</keyword>
<comment type="caution">
    <text evidence="1">The sequence shown here is derived from an EMBL/GenBank/DDBJ whole genome shotgun (WGS) entry which is preliminary data.</text>
</comment>
<sequence>MLLDTKVKLDTYRALSSIRTGPSARHVQGPQLNTYRALSSIRTGPSAQYVQGPQLNTYRALSSTRTLMLTLTLNAVIGRPWIGRDVCL</sequence>
<accession>A0AAV4ICN9</accession>
<name>A0AAV4ICN9_9GAST</name>